<evidence type="ECO:0000256" key="4">
    <source>
        <dbReference type="ARBA" id="ARBA00022692"/>
    </source>
</evidence>
<feature type="domain" description="POTRA" evidence="9">
    <location>
        <begin position="75"/>
        <end position="143"/>
    </location>
</feature>
<dbReference type="GO" id="GO:0051301">
    <property type="term" value="P:cell division"/>
    <property type="evidence" value="ECO:0007669"/>
    <property type="project" value="UniProtKB-KW"/>
</dbReference>
<evidence type="ECO:0000256" key="5">
    <source>
        <dbReference type="ARBA" id="ARBA00022989"/>
    </source>
</evidence>
<keyword evidence="2" id="KW-1003">Cell membrane</keyword>
<accession>A0A6J6CDR1</accession>
<dbReference type="PANTHER" id="PTHR37820">
    <property type="entry name" value="CELL DIVISION PROTEIN DIVIB"/>
    <property type="match status" value="1"/>
</dbReference>
<gene>
    <name evidence="10" type="ORF">UFOPK1537_00207</name>
</gene>
<keyword evidence="5 8" id="KW-1133">Transmembrane helix</keyword>
<dbReference type="PANTHER" id="PTHR37820:SF1">
    <property type="entry name" value="CELL DIVISION PROTEIN FTSQ"/>
    <property type="match status" value="1"/>
</dbReference>
<dbReference type="Gene3D" id="3.10.20.310">
    <property type="entry name" value="membrane protein fhac"/>
    <property type="match status" value="1"/>
</dbReference>
<keyword evidence="6 8" id="KW-0472">Membrane</keyword>
<keyword evidence="3" id="KW-0132">Cell division</keyword>
<dbReference type="EMBL" id="CAEZSX010000017">
    <property type="protein sequence ID" value="CAB4549471.1"/>
    <property type="molecule type" value="Genomic_DNA"/>
</dbReference>
<sequence length="275" mass="29392">MERPNQKRPAASKASKTGPLLARAPRRVLARDLENAMVSRMVSARRARRIATTVSIGSVIVLGILTAVATFSPLLAIQQVQVVGTQRLNPEEVSKALAGHIGTPLPLLNQDEVAKSLSGFSLIESFSATAVPPNSLQVRISERQALCIIEVDGALWLHDPAGVRIALAQPTDLLPRILISEEPTSSQGFKDAVDVLLALPVELLTQVEVIQANTKDDVQMSLRGSLGQRISWGDSSDAVLKSTVLRALIANNQGATGVTFDVSSPNAPVVRFDNF</sequence>
<proteinExistence type="predicted"/>
<feature type="transmembrane region" description="Helical" evidence="8">
    <location>
        <begin position="50"/>
        <end position="71"/>
    </location>
</feature>
<dbReference type="GO" id="GO:0005886">
    <property type="term" value="C:plasma membrane"/>
    <property type="evidence" value="ECO:0007669"/>
    <property type="project" value="TreeGrafter"/>
</dbReference>
<keyword evidence="4 8" id="KW-0812">Transmembrane</keyword>
<protein>
    <submittedName>
        <fullName evidence="10">Unannotated protein</fullName>
    </submittedName>
</protein>
<name>A0A6J6CDR1_9ZZZZ</name>
<evidence type="ECO:0000259" key="9">
    <source>
        <dbReference type="PROSITE" id="PS51779"/>
    </source>
</evidence>
<evidence type="ECO:0000256" key="3">
    <source>
        <dbReference type="ARBA" id="ARBA00022618"/>
    </source>
</evidence>
<organism evidence="10">
    <name type="scientific">freshwater metagenome</name>
    <dbReference type="NCBI Taxonomy" id="449393"/>
    <lineage>
        <taxon>unclassified sequences</taxon>
        <taxon>metagenomes</taxon>
        <taxon>ecological metagenomes</taxon>
    </lineage>
</organism>
<dbReference type="InterPro" id="IPR013685">
    <property type="entry name" value="POTRA_FtsQ_type"/>
</dbReference>
<evidence type="ECO:0000256" key="8">
    <source>
        <dbReference type="SAM" id="Phobius"/>
    </source>
</evidence>
<evidence type="ECO:0000256" key="1">
    <source>
        <dbReference type="ARBA" id="ARBA00004370"/>
    </source>
</evidence>
<dbReference type="AlphaFoldDB" id="A0A6J6CDR1"/>
<dbReference type="InterPro" id="IPR034746">
    <property type="entry name" value="POTRA"/>
</dbReference>
<reference evidence="10" key="1">
    <citation type="submission" date="2020-05" db="EMBL/GenBank/DDBJ databases">
        <authorList>
            <person name="Chiriac C."/>
            <person name="Salcher M."/>
            <person name="Ghai R."/>
            <person name="Kavagutti S V."/>
        </authorList>
    </citation>
    <scope>NUCLEOTIDE SEQUENCE</scope>
</reference>
<keyword evidence="7" id="KW-0131">Cell cycle</keyword>
<evidence type="ECO:0000256" key="2">
    <source>
        <dbReference type="ARBA" id="ARBA00022475"/>
    </source>
</evidence>
<evidence type="ECO:0000256" key="7">
    <source>
        <dbReference type="ARBA" id="ARBA00023306"/>
    </source>
</evidence>
<evidence type="ECO:0000256" key="6">
    <source>
        <dbReference type="ARBA" id="ARBA00023136"/>
    </source>
</evidence>
<comment type="subcellular location">
    <subcellularLocation>
        <location evidence="1">Membrane</location>
    </subcellularLocation>
</comment>
<evidence type="ECO:0000313" key="10">
    <source>
        <dbReference type="EMBL" id="CAB4549471.1"/>
    </source>
</evidence>
<dbReference type="Pfam" id="PF08478">
    <property type="entry name" value="POTRA_1"/>
    <property type="match status" value="1"/>
</dbReference>
<dbReference type="PROSITE" id="PS51779">
    <property type="entry name" value="POTRA"/>
    <property type="match status" value="1"/>
</dbReference>
<dbReference type="InterPro" id="IPR050487">
    <property type="entry name" value="FtsQ_DivIB"/>
</dbReference>